<comment type="caution">
    <text evidence="2">The sequence shown here is derived from an EMBL/GenBank/DDBJ whole genome shotgun (WGS) entry which is preliminary data.</text>
</comment>
<feature type="non-terminal residue" evidence="2">
    <location>
        <position position="64"/>
    </location>
</feature>
<dbReference type="Proteomes" id="UP001434883">
    <property type="component" value="Unassembled WGS sequence"/>
</dbReference>
<sequence length="64" mass="7349">MLTGCLCFSLSFTQYWEDRPINLWRETDGNRADSPTPSRVSMKSDVSKDLPLFFRNGPGPPEQR</sequence>
<accession>A0ABV0QBS0</accession>
<name>A0ABV0QBS0_9TELE</name>
<proteinExistence type="predicted"/>
<feature type="region of interest" description="Disordered" evidence="1">
    <location>
        <begin position="26"/>
        <end position="64"/>
    </location>
</feature>
<organism evidence="2 3">
    <name type="scientific">Xenoophorus captivus</name>
    <dbReference type="NCBI Taxonomy" id="1517983"/>
    <lineage>
        <taxon>Eukaryota</taxon>
        <taxon>Metazoa</taxon>
        <taxon>Chordata</taxon>
        <taxon>Craniata</taxon>
        <taxon>Vertebrata</taxon>
        <taxon>Euteleostomi</taxon>
        <taxon>Actinopterygii</taxon>
        <taxon>Neopterygii</taxon>
        <taxon>Teleostei</taxon>
        <taxon>Neoteleostei</taxon>
        <taxon>Acanthomorphata</taxon>
        <taxon>Ovalentaria</taxon>
        <taxon>Atherinomorphae</taxon>
        <taxon>Cyprinodontiformes</taxon>
        <taxon>Goodeidae</taxon>
        <taxon>Xenoophorus</taxon>
    </lineage>
</organism>
<gene>
    <name evidence="2" type="ORF">XENOCAPTIV_028351</name>
</gene>
<evidence type="ECO:0000313" key="2">
    <source>
        <dbReference type="EMBL" id="MEQ2193262.1"/>
    </source>
</evidence>
<evidence type="ECO:0000313" key="3">
    <source>
        <dbReference type="Proteomes" id="UP001434883"/>
    </source>
</evidence>
<protein>
    <submittedName>
        <fullName evidence="2">Uncharacterized protein</fullName>
    </submittedName>
</protein>
<reference evidence="2 3" key="1">
    <citation type="submission" date="2021-06" db="EMBL/GenBank/DDBJ databases">
        <authorList>
            <person name="Palmer J.M."/>
        </authorList>
    </citation>
    <scope>NUCLEOTIDE SEQUENCE [LARGE SCALE GENOMIC DNA]</scope>
    <source>
        <strain evidence="2 3">XC_2019</strain>
        <tissue evidence="2">Muscle</tissue>
    </source>
</reference>
<keyword evidence="3" id="KW-1185">Reference proteome</keyword>
<dbReference type="EMBL" id="JAHRIN010007716">
    <property type="protein sequence ID" value="MEQ2193262.1"/>
    <property type="molecule type" value="Genomic_DNA"/>
</dbReference>
<evidence type="ECO:0000256" key="1">
    <source>
        <dbReference type="SAM" id="MobiDB-lite"/>
    </source>
</evidence>